<dbReference type="GO" id="GO:0008081">
    <property type="term" value="F:phosphoric diester hydrolase activity"/>
    <property type="evidence" value="ECO:0007669"/>
    <property type="project" value="InterPro"/>
</dbReference>
<dbReference type="GO" id="GO:0006629">
    <property type="term" value="P:lipid metabolic process"/>
    <property type="evidence" value="ECO:0007669"/>
    <property type="project" value="InterPro"/>
</dbReference>
<evidence type="ECO:0000256" key="4">
    <source>
        <dbReference type="ARBA" id="ARBA00022737"/>
    </source>
</evidence>
<dbReference type="InterPro" id="IPR003609">
    <property type="entry name" value="Pan_app"/>
</dbReference>
<dbReference type="InterPro" id="IPR051057">
    <property type="entry name" value="PI-PLC_domain"/>
</dbReference>
<sequence>MVFSKHSLLLKLLVLTLLAPVHTALAANADWMRWLPDSTSLASLSIPGTHDTMANQADSASAFELPWVLTQTEELRPQLDSGIRALDIRARHIGDRFTIHHGAYYLQANFDDVLSTTVQFLKDHPGETILMRVQQEHTEEFCTRSFIDTFRWYRDQPAYSPFIWRGTTIPTLGAVRGKIVILDGFSSGAHGINWWSLDIQDAWEESNTDAKWNLVRNHLNAADEGPRDRMYVNFMSASNVMNGNCADPFPMYGTPRCIATRLNAEAHNYLVDGDGQRTGLLMADFPQQWLPDAIIPLNAQGGIPSLRSENGQYQSGTTLEYGIDRPGQDYMVFALRESRPELCRSACFADAPRCKAFTYVAPGIQVLQAMCYLKSGIPAPQFNAHTVAGTPMSQPKRGLFSGLVETNVNRPGMDYRYFVMKEARPELCREACRNESNLCKSFTYVRPGSKSAEPMCVLKSGVPAPVPDPECDSGVNPSTTRKYTAVGTSLELDIDRGGQDYRAFEMQDARPEVCREACFNESNRCKSFTYVKPGYLGTQARCYLKSGIPSPTINSNTISGTTLSNRDTGLVSGWIETNVDRGGQDYRNFELQEARPESCREACIAEAPLCKAFTYVKPGFNGYPARCYLKSGVPAPTPSAGCDSGVIDKL</sequence>
<evidence type="ECO:0000256" key="3">
    <source>
        <dbReference type="ARBA" id="ARBA00019758"/>
    </source>
</evidence>
<dbReference type="InterPro" id="IPR000909">
    <property type="entry name" value="PLipase_C_PInositol-sp_X_dom"/>
</dbReference>
<dbReference type="CDD" id="cd01100">
    <property type="entry name" value="APPLE_Factor_XI_like"/>
    <property type="match status" value="2"/>
</dbReference>
<dbReference type="PANTHER" id="PTHR13593">
    <property type="match status" value="1"/>
</dbReference>
<evidence type="ECO:0000313" key="10">
    <source>
        <dbReference type="EMBL" id="ATB32707.1"/>
    </source>
</evidence>
<dbReference type="InterPro" id="IPR017946">
    <property type="entry name" value="PLC-like_Pdiesterase_TIM-brl"/>
</dbReference>
<feature type="domain" description="Phosphatidylinositol-specific phospholipase C X" evidence="9">
    <location>
        <begin position="37"/>
        <end position="184"/>
    </location>
</feature>
<dbReference type="AlphaFoldDB" id="A0A250ING7"/>
<evidence type="ECO:0000256" key="7">
    <source>
        <dbReference type="ARBA" id="ARBA00030782"/>
    </source>
</evidence>
<dbReference type="GO" id="GO:0004436">
    <property type="term" value="F:phosphatidylinositol diacylglycerol-lyase activity"/>
    <property type="evidence" value="ECO:0007669"/>
    <property type="project" value="UniProtKB-EC"/>
</dbReference>
<protein>
    <recommendedName>
        <fullName evidence="3">1-phosphatidylinositol phosphodiesterase</fullName>
        <ecNumber evidence="2">4.6.1.13</ecNumber>
    </recommendedName>
    <alternativeName>
        <fullName evidence="6">Phosphatidylinositol diacylglycerol-lyase</fullName>
    </alternativeName>
    <alternativeName>
        <fullName evidence="7">Phosphatidylinositol-specific phospholipase C</fullName>
    </alternativeName>
</protein>
<evidence type="ECO:0000313" key="11">
    <source>
        <dbReference type="Proteomes" id="UP000217289"/>
    </source>
</evidence>
<dbReference type="KEGG" id="mbd:MEBOL_006196"/>
<dbReference type="SMART" id="SM00148">
    <property type="entry name" value="PLCXc"/>
    <property type="match status" value="1"/>
</dbReference>
<dbReference type="Pfam" id="PF00388">
    <property type="entry name" value="PI-PLC-X"/>
    <property type="match status" value="1"/>
</dbReference>
<organism evidence="10 11">
    <name type="scientific">Melittangium boletus DSM 14713</name>
    <dbReference type="NCBI Taxonomy" id="1294270"/>
    <lineage>
        <taxon>Bacteria</taxon>
        <taxon>Pseudomonadati</taxon>
        <taxon>Myxococcota</taxon>
        <taxon>Myxococcia</taxon>
        <taxon>Myxococcales</taxon>
        <taxon>Cystobacterineae</taxon>
        <taxon>Archangiaceae</taxon>
        <taxon>Melittangium</taxon>
    </lineage>
</organism>
<keyword evidence="5" id="KW-1015">Disulfide bond</keyword>
<evidence type="ECO:0000256" key="5">
    <source>
        <dbReference type="ARBA" id="ARBA00023157"/>
    </source>
</evidence>
<evidence type="ECO:0000256" key="6">
    <source>
        <dbReference type="ARBA" id="ARBA00030474"/>
    </source>
</evidence>
<dbReference type="Proteomes" id="UP000217289">
    <property type="component" value="Chromosome"/>
</dbReference>
<feature type="signal peptide" evidence="8">
    <location>
        <begin position="1"/>
        <end position="26"/>
    </location>
</feature>
<feature type="chain" id="PRO_5012015661" description="1-phosphatidylinositol phosphodiesterase" evidence="8">
    <location>
        <begin position="27"/>
        <end position="650"/>
    </location>
</feature>
<dbReference type="RefSeq" id="WP_095980859.1">
    <property type="nucleotide sequence ID" value="NZ_CP022163.1"/>
</dbReference>
<dbReference type="GO" id="GO:0005576">
    <property type="term" value="C:extracellular region"/>
    <property type="evidence" value="ECO:0007669"/>
    <property type="project" value="InterPro"/>
</dbReference>
<evidence type="ECO:0000256" key="2">
    <source>
        <dbReference type="ARBA" id="ARBA00012581"/>
    </source>
</evidence>
<keyword evidence="8" id="KW-0732">Signal</keyword>
<reference evidence="10 11" key="1">
    <citation type="submission" date="2017-06" db="EMBL/GenBank/DDBJ databases">
        <authorList>
            <person name="Kim H.J."/>
            <person name="Triplett B.A."/>
        </authorList>
    </citation>
    <scope>NUCLEOTIDE SEQUENCE [LARGE SCALE GENOMIC DNA]</scope>
    <source>
        <strain evidence="10 11">DSM 14713</strain>
    </source>
</reference>
<dbReference type="Gene3D" id="3.20.20.190">
    <property type="entry name" value="Phosphatidylinositol (PI) phosphodiesterase"/>
    <property type="match status" value="1"/>
</dbReference>
<evidence type="ECO:0000259" key="9">
    <source>
        <dbReference type="SMART" id="SM00148"/>
    </source>
</evidence>
<name>A0A250ING7_9BACT</name>
<dbReference type="OrthoDB" id="5526397at2"/>
<dbReference type="InterPro" id="IPR000177">
    <property type="entry name" value="Apple"/>
</dbReference>
<accession>A0A250ING7</accession>
<dbReference type="GO" id="GO:0006508">
    <property type="term" value="P:proteolysis"/>
    <property type="evidence" value="ECO:0007669"/>
    <property type="project" value="InterPro"/>
</dbReference>
<dbReference type="EC" id="4.6.1.13" evidence="2"/>
<dbReference type="PANTHER" id="PTHR13593:SF113">
    <property type="entry name" value="SI:DKEY-266F7.9"/>
    <property type="match status" value="1"/>
</dbReference>
<keyword evidence="11" id="KW-1185">Reference proteome</keyword>
<keyword evidence="4" id="KW-0677">Repeat</keyword>
<dbReference type="PROSITE" id="PS50007">
    <property type="entry name" value="PIPLC_X_DOMAIN"/>
    <property type="match status" value="1"/>
</dbReference>
<proteinExistence type="predicted"/>
<dbReference type="CDD" id="cd08586">
    <property type="entry name" value="PI-PLCc_BcPLC_like"/>
    <property type="match status" value="1"/>
</dbReference>
<evidence type="ECO:0000256" key="8">
    <source>
        <dbReference type="SAM" id="SignalP"/>
    </source>
</evidence>
<dbReference type="Pfam" id="PF14295">
    <property type="entry name" value="PAN_4"/>
    <property type="match status" value="4"/>
</dbReference>
<comment type="catalytic activity">
    <reaction evidence="1">
        <text>a 1,2-diacyl-sn-glycero-3-phospho-(1D-myo-inositol) = 1D-myo-inositol 1,2-cyclic phosphate + a 1,2-diacyl-sn-glycerol</text>
        <dbReference type="Rhea" id="RHEA:17093"/>
        <dbReference type="ChEBI" id="CHEBI:17815"/>
        <dbReference type="ChEBI" id="CHEBI:57880"/>
        <dbReference type="ChEBI" id="CHEBI:58484"/>
        <dbReference type="EC" id="4.6.1.13"/>
    </reaction>
</comment>
<dbReference type="SUPFAM" id="SSF51695">
    <property type="entry name" value="PLC-like phosphodiesterases"/>
    <property type="match status" value="1"/>
</dbReference>
<gene>
    <name evidence="10" type="ORF">MEBOL_006196</name>
</gene>
<evidence type="ECO:0000256" key="1">
    <source>
        <dbReference type="ARBA" id="ARBA00001316"/>
    </source>
</evidence>
<dbReference type="Gene3D" id="3.50.4.10">
    <property type="entry name" value="Hepatocyte Growth Factor"/>
    <property type="match status" value="4"/>
</dbReference>
<dbReference type="EMBL" id="CP022163">
    <property type="protein sequence ID" value="ATB32707.1"/>
    <property type="molecule type" value="Genomic_DNA"/>
</dbReference>